<dbReference type="PROSITE" id="PS50878">
    <property type="entry name" value="RT_POL"/>
    <property type="match status" value="1"/>
</dbReference>
<dbReference type="Pfam" id="PF00078">
    <property type="entry name" value="RVT_1"/>
    <property type="match status" value="1"/>
</dbReference>
<evidence type="ECO:0000259" key="1">
    <source>
        <dbReference type="PROSITE" id="PS50878"/>
    </source>
</evidence>
<protein>
    <recommendedName>
        <fullName evidence="1">Reverse transcriptase domain-containing protein</fullName>
    </recommendedName>
</protein>
<dbReference type="RefSeq" id="XP_056685756.1">
    <property type="nucleotide sequence ID" value="XM_056829778.1"/>
</dbReference>
<dbReference type="GeneID" id="130461623"/>
<evidence type="ECO:0000313" key="2">
    <source>
        <dbReference type="Proteomes" id="UP000813463"/>
    </source>
</evidence>
<dbReference type="InterPro" id="IPR026960">
    <property type="entry name" value="RVT-Znf"/>
</dbReference>
<gene>
    <name evidence="3" type="primary">LOC130461623</name>
</gene>
<dbReference type="CDD" id="cd01650">
    <property type="entry name" value="RT_nLTR_like"/>
    <property type="match status" value="1"/>
</dbReference>
<sequence length="721" mass="82361">MVVQDLVKHYGRKDVKPSCLMKIDLQKAYDTVDWNFLLQMLEQLGFPKKFVDLIMECVTTPMFSLVINGSLHGFFKSKRGLRQGDPMSPLLFVICMEYLSRIFHQMSELPMFQFHPRCRELKLTHLCFADDLILCCKGEFPSIYLLLQAFKLFSDSSGLMANKQKSSIYCYGMAEDDVKRVVSASGFTRSTLPFKYLGVPICAKKITAAQCEMLVDKMILRIKVWSSRNLSYTARVLLINSVLLSLHSYWAQIYVLPKKVLKEITMVCRSFLWSGQAYSSKPSNISWKSSCCEKKEGGLGFRDILTWNTAAIGKYVWAVATKQDSIWIKWVSSVYVKDGEWWEYQPNNSASWYWRKICETKEVLKQYYTIAEFSSMSCYSVKDVYQKLTGPKPLVHWDHMVWNRLNTPKHKFICWMAVQDRLQTAARLARIGVCSSPNCLLCDQQEEVHDHLFFACPYSKRCIEEIKSWVGFHTTHSGLQILISRIGNSHQTKFRRQVWYAALAATVYSVWRSRNGSLWDKCIPTVHSTVTRIKQIVRDRIRSVMPRKLQKLIDLPNRERGVQLMKLRRGRGTSHLSVANARKWITMLGPGSLVLDLPSPPKHKTPFVSIGRNRKVSPDGANLLVYSWDKGKNVCLDVTGISTFTGPGVDAFAPGVVVANAVVRKKKKYEAKCIDNGYGFIAFAFSTLGELGSDALEFMARLARVAQSNTATANIRSFLFQ</sequence>
<dbReference type="PANTHER" id="PTHR33116:SF84">
    <property type="entry name" value="RNA-DIRECTED DNA POLYMERASE"/>
    <property type="match status" value="1"/>
</dbReference>
<reference evidence="2" key="1">
    <citation type="journal article" date="2021" name="Nat. Commun.">
        <title>Genomic analyses provide insights into spinach domestication and the genetic basis of agronomic traits.</title>
        <authorList>
            <person name="Cai X."/>
            <person name="Sun X."/>
            <person name="Xu C."/>
            <person name="Sun H."/>
            <person name="Wang X."/>
            <person name="Ge C."/>
            <person name="Zhang Z."/>
            <person name="Wang Q."/>
            <person name="Fei Z."/>
            <person name="Jiao C."/>
            <person name="Wang Q."/>
        </authorList>
    </citation>
    <scope>NUCLEOTIDE SEQUENCE [LARGE SCALE GENOMIC DNA]</scope>
    <source>
        <strain evidence="2">cv. Varoflay</strain>
    </source>
</reference>
<dbReference type="Proteomes" id="UP000813463">
    <property type="component" value="Chromosome 5"/>
</dbReference>
<reference evidence="3" key="2">
    <citation type="submission" date="2025-08" db="UniProtKB">
        <authorList>
            <consortium name="RefSeq"/>
        </authorList>
    </citation>
    <scope>IDENTIFICATION</scope>
    <source>
        <tissue evidence="3">Leaf</tissue>
    </source>
</reference>
<name>A0ABM3QQW6_SPIOL</name>
<dbReference type="InterPro" id="IPR000477">
    <property type="entry name" value="RT_dom"/>
</dbReference>
<keyword evidence="2" id="KW-1185">Reference proteome</keyword>
<accession>A0ABM3QQW6</accession>
<dbReference type="PANTHER" id="PTHR33116">
    <property type="entry name" value="REVERSE TRANSCRIPTASE ZINC-BINDING DOMAIN-CONTAINING PROTEIN-RELATED-RELATED"/>
    <property type="match status" value="1"/>
</dbReference>
<dbReference type="SUPFAM" id="SSF56672">
    <property type="entry name" value="DNA/RNA polymerases"/>
    <property type="match status" value="1"/>
</dbReference>
<dbReference type="Pfam" id="PF13966">
    <property type="entry name" value="zf-RVT"/>
    <property type="match status" value="1"/>
</dbReference>
<organism evidence="2 3">
    <name type="scientific">Spinacia oleracea</name>
    <name type="common">Spinach</name>
    <dbReference type="NCBI Taxonomy" id="3562"/>
    <lineage>
        <taxon>Eukaryota</taxon>
        <taxon>Viridiplantae</taxon>
        <taxon>Streptophyta</taxon>
        <taxon>Embryophyta</taxon>
        <taxon>Tracheophyta</taxon>
        <taxon>Spermatophyta</taxon>
        <taxon>Magnoliopsida</taxon>
        <taxon>eudicotyledons</taxon>
        <taxon>Gunneridae</taxon>
        <taxon>Pentapetalae</taxon>
        <taxon>Caryophyllales</taxon>
        <taxon>Chenopodiaceae</taxon>
        <taxon>Chenopodioideae</taxon>
        <taxon>Anserineae</taxon>
        <taxon>Spinacia</taxon>
    </lineage>
</organism>
<proteinExistence type="predicted"/>
<dbReference type="InterPro" id="IPR043502">
    <property type="entry name" value="DNA/RNA_pol_sf"/>
</dbReference>
<evidence type="ECO:0000313" key="3">
    <source>
        <dbReference type="RefSeq" id="XP_056685756.1"/>
    </source>
</evidence>
<feature type="domain" description="Reverse transcriptase" evidence="1">
    <location>
        <begin position="1"/>
        <end position="201"/>
    </location>
</feature>